<protein>
    <submittedName>
        <fullName evidence="1">Uncharacterized protein</fullName>
    </submittedName>
</protein>
<gene>
    <name evidence="1" type="ORF">Vadar_013279</name>
</gene>
<dbReference type="Proteomes" id="UP000828048">
    <property type="component" value="Chromosome 6"/>
</dbReference>
<evidence type="ECO:0000313" key="1">
    <source>
        <dbReference type="EMBL" id="KAH7837389.1"/>
    </source>
</evidence>
<name>A0ACB7XAH3_9ERIC</name>
<comment type="caution">
    <text evidence="1">The sequence shown here is derived from an EMBL/GenBank/DDBJ whole genome shotgun (WGS) entry which is preliminary data.</text>
</comment>
<evidence type="ECO:0000313" key="2">
    <source>
        <dbReference type="Proteomes" id="UP000828048"/>
    </source>
</evidence>
<keyword evidence="2" id="KW-1185">Reference proteome</keyword>
<organism evidence="1 2">
    <name type="scientific">Vaccinium darrowii</name>
    <dbReference type="NCBI Taxonomy" id="229202"/>
    <lineage>
        <taxon>Eukaryota</taxon>
        <taxon>Viridiplantae</taxon>
        <taxon>Streptophyta</taxon>
        <taxon>Embryophyta</taxon>
        <taxon>Tracheophyta</taxon>
        <taxon>Spermatophyta</taxon>
        <taxon>Magnoliopsida</taxon>
        <taxon>eudicotyledons</taxon>
        <taxon>Gunneridae</taxon>
        <taxon>Pentapetalae</taxon>
        <taxon>asterids</taxon>
        <taxon>Ericales</taxon>
        <taxon>Ericaceae</taxon>
        <taxon>Vaccinioideae</taxon>
        <taxon>Vaccinieae</taxon>
        <taxon>Vaccinium</taxon>
    </lineage>
</organism>
<accession>A0ACB7XAH3</accession>
<proteinExistence type="predicted"/>
<dbReference type="EMBL" id="CM037156">
    <property type="protein sequence ID" value="KAH7837389.1"/>
    <property type="molecule type" value="Genomic_DNA"/>
</dbReference>
<reference evidence="1 2" key="1">
    <citation type="journal article" date="2021" name="Hortic Res">
        <title>High-quality reference genome and annotation aids understanding of berry development for evergreen blueberry (Vaccinium darrowii).</title>
        <authorList>
            <person name="Yu J."/>
            <person name="Hulse-Kemp A.M."/>
            <person name="Babiker E."/>
            <person name="Staton M."/>
        </authorList>
    </citation>
    <scope>NUCLEOTIDE SEQUENCE [LARGE SCALE GENOMIC DNA]</scope>
    <source>
        <strain evidence="2">cv. NJ 8807/NJ 8810</strain>
        <tissue evidence="1">Young leaf</tissue>
    </source>
</reference>
<sequence length="514" mass="58979">MMNCSRFSSVGSSLARWISTGTLETEVDIVAAVKHRGKQGRLYRRLSALGITGGTAGQALNEYIREGGMVKKYELERCIKELRKYGRYQHALQISEWMEMRDIGLTCRDYAIRLDLVSKVRGIAAAESYFSSLSKPAKNQFTYGALLNCYCKEKMTDKALALFEKMDEMNIASTTLVYNNLMSLYMRLGQPEKVPPSFEEMRQRNIPPNTFSFNILMQSYSCLNDMERVERVFDEMMNGNEKVCDWTTYSNLAVVYVKAGLHEKAESALKKLEEKMGPANRLGYHYLISLYAGTSNSGEVFRVWNSLKTYFPTINNISYLVFLQALAKLNDVDGLRRCFEEWKSSCFSYDTRLANVAISAYLKNDMLVEAESVFHEAIKRSEGPCFWARNLFITFFLKQNQVDSALKCLKDAIADVKDNEWHPIHASLHKFLKYFEEKRDVDGAEELSRMVKMVNHLDSKFYHSLIHIYTAAGKPAPDMRKRMEEDGIEINSEMENLLQMVCPNDLTSQTVTLE</sequence>